<dbReference type="HAMAP" id="MF_00147_B">
    <property type="entry name" value="TIM_B"/>
    <property type="match status" value="1"/>
</dbReference>
<dbReference type="PANTHER" id="PTHR21139">
    <property type="entry name" value="TRIOSEPHOSPHATE ISOMERASE"/>
    <property type="match status" value="1"/>
</dbReference>
<comment type="subunit">
    <text evidence="8 9">Homodimer.</text>
</comment>
<dbReference type="Proteomes" id="UP000824248">
    <property type="component" value="Unassembled WGS sequence"/>
</dbReference>
<dbReference type="PROSITE" id="PS00171">
    <property type="entry name" value="TIM_1"/>
    <property type="match status" value="1"/>
</dbReference>
<dbReference type="CDD" id="cd00311">
    <property type="entry name" value="TIM"/>
    <property type="match status" value="1"/>
</dbReference>
<feature type="binding site" evidence="8">
    <location>
        <position position="211"/>
    </location>
    <ligand>
        <name>substrate</name>
    </ligand>
</feature>
<evidence type="ECO:0000256" key="3">
    <source>
        <dbReference type="ARBA" id="ARBA00007422"/>
    </source>
</evidence>
<dbReference type="InterPro" id="IPR000652">
    <property type="entry name" value="Triosephosphate_isomerase"/>
</dbReference>
<proteinExistence type="inferred from homology"/>
<dbReference type="PROSITE" id="PS51440">
    <property type="entry name" value="TIM_2"/>
    <property type="match status" value="1"/>
</dbReference>
<dbReference type="SUPFAM" id="SSF51351">
    <property type="entry name" value="Triosephosphate isomerase (TIM)"/>
    <property type="match status" value="1"/>
</dbReference>
<feature type="active site" description="Electrophile" evidence="8">
    <location>
        <position position="94"/>
    </location>
</feature>
<dbReference type="PANTHER" id="PTHR21139:SF42">
    <property type="entry name" value="TRIOSEPHOSPHATE ISOMERASE"/>
    <property type="match status" value="1"/>
</dbReference>
<evidence type="ECO:0000256" key="4">
    <source>
        <dbReference type="ARBA" id="ARBA00022432"/>
    </source>
</evidence>
<dbReference type="InterPro" id="IPR020861">
    <property type="entry name" value="Triosephosphate_isomerase_AS"/>
</dbReference>
<dbReference type="InterPro" id="IPR022896">
    <property type="entry name" value="TrioseP_Isoase_bac/euk"/>
</dbReference>
<dbReference type="GO" id="GO:0019563">
    <property type="term" value="P:glycerol catabolic process"/>
    <property type="evidence" value="ECO:0007669"/>
    <property type="project" value="TreeGrafter"/>
</dbReference>
<dbReference type="InterPro" id="IPR035990">
    <property type="entry name" value="TIM_sf"/>
</dbReference>
<keyword evidence="6 8" id="KW-0324">Glycolysis</keyword>
<dbReference type="NCBIfam" id="TIGR00419">
    <property type="entry name" value="tim"/>
    <property type="match status" value="1"/>
</dbReference>
<evidence type="ECO:0000256" key="2">
    <source>
        <dbReference type="ARBA" id="ARBA00004939"/>
    </source>
</evidence>
<dbReference type="GO" id="GO:0046166">
    <property type="term" value="P:glyceraldehyde-3-phosphate biosynthetic process"/>
    <property type="evidence" value="ECO:0007669"/>
    <property type="project" value="TreeGrafter"/>
</dbReference>
<dbReference type="Pfam" id="PF00121">
    <property type="entry name" value="TIM"/>
    <property type="match status" value="1"/>
</dbReference>
<evidence type="ECO:0000256" key="8">
    <source>
        <dbReference type="HAMAP-Rule" id="MF_00147"/>
    </source>
</evidence>
<dbReference type="GO" id="GO:0006096">
    <property type="term" value="P:glycolytic process"/>
    <property type="evidence" value="ECO:0007669"/>
    <property type="project" value="UniProtKB-UniRule"/>
</dbReference>
<evidence type="ECO:0000256" key="5">
    <source>
        <dbReference type="ARBA" id="ARBA00022490"/>
    </source>
</evidence>
<reference evidence="10" key="1">
    <citation type="journal article" date="2021" name="PeerJ">
        <title>Extensive microbial diversity within the chicken gut microbiome revealed by metagenomics and culture.</title>
        <authorList>
            <person name="Gilroy R."/>
            <person name="Ravi A."/>
            <person name="Getino M."/>
            <person name="Pursley I."/>
            <person name="Horton D.L."/>
            <person name="Alikhan N.F."/>
            <person name="Baker D."/>
            <person name="Gharbi K."/>
            <person name="Hall N."/>
            <person name="Watson M."/>
            <person name="Adriaenssens E.M."/>
            <person name="Foster-Nyarko E."/>
            <person name="Jarju S."/>
            <person name="Secka A."/>
            <person name="Antonio M."/>
            <person name="Oren A."/>
            <person name="Chaudhuri R.R."/>
            <person name="La Ragione R."/>
            <person name="Hildebrand F."/>
            <person name="Pallen M.J."/>
        </authorList>
    </citation>
    <scope>NUCLEOTIDE SEQUENCE</scope>
    <source>
        <strain evidence="10">1193</strain>
    </source>
</reference>
<name>A0A9D1WKG4_9GAMM</name>
<feature type="active site" description="Proton acceptor" evidence="8">
    <location>
        <position position="166"/>
    </location>
</feature>
<sequence>MRTPLIAGNWKMNGSAALVEEFGRAFAEATLPTSLNVVILPPFPYLEAARQACDGTSLRLGAQTLNPLESGARTGEVSGGMLREFGVEYVLVGHSERRQLFHESDEDVHDRLLAALGAGITPVLCVGETLAEREAGRTMEVVLRQTGYVMERLEAGQRSRVIIAYEPVWAIGTGRTAKPQQAQEVMAGIRDFLAGFDHELATGLCLLYGGSMNADNAAELLAQPDIDGGLVGGASLKVDDFLAICQSAG</sequence>
<evidence type="ECO:0000256" key="9">
    <source>
        <dbReference type="RuleBase" id="RU363013"/>
    </source>
</evidence>
<evidence type="ECO:0000256" key="6">
    <source>
        <dbReference type="ARBA" id="ARBA00023152"/>
    </source>
</evidence>
<keyword evidence="4 8" id="KW-0312">Gluconeogenesis</keyword>
<dbReference type="InterPro" id="IPR013785">
    <property type="entry name" value="Aldolase_TIM"/>
</dbReference>
<reference evidence="10" key="2">
    <citation type="submission" date="2021-04" db="EMBL/GenBank/DDBJ databases">
        <authorList>
            <person name="Gilroy R."/>
        </authorList>
    </citation>
    <scope>NUCLEOTIDE SEQUENCE</scope>
    <source>
        <strain evidence="10">1193</strain>
    </source>
</reference>
<dbReference type="FunFam" id="3.20.20.70:FF:000016">
    <property type="entry name" value="Triosephosphate isomerase"/>
    <property type="match status" value="1"/>
</dbReference>
<comment type="pathway">
    <text evidence="8 9">Carbohydrate biosynthesis; gluconeogenesis.</text>
</comment>
<comment type="pathway">
    <text evidence="1 8 9">Carbohydrate degradation; glycolysis; D-glyceraldehyde 3-phosphate from glycerone phosphate: step 1/1.</text>
</comment>
<protein>
    <recommendedName>
        <fullName evidence="8 9">Triosephosphate isomerase</fullName>
        <shortName evidence="8">TIM</shortName>
        <shortName evidence="8">TPI</shortName>
        <ecNumber evidence="8 9">5.3.1.1</ecNumber>
    </recommendedName>
    <alternativeName>
        <fullName evidence="8">Triose-phosphate isomerase</fullName>
    </alternativeName>
</protein>
<evidence type="ECO:0000313" key="10">
    <source>
        <dbReference type="EMBL" id="HIX60830.1"/>
    </source>
</evidence>
<keyword evidence="5 8" id="KW-0963">Cytoplasm</keyword>
<dbReference type="AlphaFoldDB" id="A0A9D1WKG4"/>
<organism evidence="10 11">
    <name type="scientific">Candidatus Halomonas stercoripullorum</name>
    <dbReference type="NCBI Taxonomy" id="2838617"/>
    <lineage>
        <taxon>Bacteria</taxon>
        <taxon>Pseudomonadati</taxon>
        <taxon>Pseudomonadota</taxon>
        <taxon>Gammaproteobacteria</taxon>
        <taxon>Oceanospirillales</taxon>
        <taxon>Halomonadaceae</taxon>
        <taxon>Halomonas</taxon>
    </lineage>
</organism>
<keyword evidence="7 8" id="KW-0413">Isomerase</keyword>
<comment type="function">
    <text evidence="8">Involved in the gluconeogenesis. Catalyzes stereospecifically the conversion of dihydroxyacetone phosphate (DHAP) to D-glyceraldehyde-3-phosphate (G3P).</text>
</comment>
<dbReference type="EC" id="5.3.1.1" evidence="8 9"/>
<evidence type="ECO:0000256" key="1">
    <source>
        <dbReference type="ARBA" id="ARBA00004680"/>
    </source>
</evidence>
<comment type="pathway">
    <text evidence="2">Carbohydrate metabolism; erythritol degradation.</text>
</comment>
<feature type="binding site" evidence="8">
    <location>
        <begin position="232"/>
        <end position="233"/>
    </location>
    <ligand>
        <name>substrate</name>
    </ligand>
</feature>
<comment type="subcellular location">
    <subcellularLocation>
        <location evidence="8 9">Cytoplasm</location>
    </subcellularLocation>
</comment>
<gene>
    <name evidence="8 10" type="primary">tpiA</name>
    <name evidence="10" type="ORF">H9854_01125</name>
</gene>
<feature type="binding site" evidence="8">
    <location>
        <begin position="9"/>
        <end position="11"/>
    </location>
    <ligand>
        <name>substrate</name>
    </ligand>
</feature>
<dbReference type="Gene3D" id="3.20.20.70">
    <property type="entry name" value="Aldolase class I"/>
    <property type="match status" value="1"/>
</dbReference>
<dbReference type="EMBL" id="DXFC01000032">
    <property type="protein sequence ID" value="HIX60830.1"/>
    <property type="molecule type" value="Genomic_DNA"/>
</dbReference>
<evidence type="ECO:0000313" key="11">
    <source>
        <dbReference type="Proteomes" id="UP000824248"/>
    </source>
</evidence>
<evidence type="ECO:0000256" key="7">
    <source>
        <dbReference type="ARBA" id="ARBA00023235"/>
    </source>
</evidence>
<dbReference type="GO" id="GO:0005829">
    <property type="term" value="C:cytosol"/>
    <property type="evidence" value="ECO:0007669"/>
    <property type="project" value="TreeGrafter"/>
</dbReference>
<dbReference type="GO" id="GO:0004807">
    <property type="term" value="F:triose-phosphate isomerase activity"/>
    <property type="evidence" value="ECO:0007669"/>
    <property type="project" value="UniProtKB-UniRule"/>
</dbReference>
<comment type="similarity">
    <text evidence="3 8 9">Belongs to the triosephosphate isomerase family.</text>
</comment>
<accession>A0A9D1WKG4</accession>
<feature type="binding site" evidence="8">
    <location>
        <position position="172"/>
    </location>
    <ligand>
        <name>substrate</name>
    </ligand>
</feature>
<dbReference type="GO" id="GO:0006094">
    <property type="term" value="P:gluconeogenesis"/>
    <property type="evidence" value="ECO:0007669"/>
    <property type="project" value="UniProtKB-UniRule"/>
</dbReference>
<comment type="catalytic activity">
    <reaction evidence="8 9">
        <text>D-glyceraldehyde 3-phosphate = dihydroxyacetone phosphate</text>
        <dbReference type="Rhea" id="RHEA:18585"/>
        <dbReference type="ChEBI" id="CHEBI:57642"/>
        <dbReference type="ChEBI" id="CHEBI:59776"/>
        <dbReference type="EC" id="5.3.1.1"/>
    </reaction>
</comment>
<comment type="caution">
    <text evidence="10">The sequence shown here is derived from an EMBL/GenBank/DDBJ whole genome shotgun (WGS) entry which is preliminary data.</text>
</comment>